<evidence type="ECO:0000313" key="2">
    <source>
        <dbReference type="Proteomes" id="UP001152300"/>
    </source>
</evidence>
<accession>A0A9X0AXZ8</accession>
<keyword evidence="2" id="KW-1185">Reference proteome</keyword>
<dbReference type="AlphaFoldDB" id="A0A9X0AXZ8"/>
<name>A0A9X0AXZ8_9HELO</name>
<gene>
    <name evidence="1" type="ORF">OCU04_001356</name>
</gene>
<evidence type="ECO:0000313" key="1">
    <source>
        <dbReference type="EMBL" id="KAJ8071006.1"/>
    </source>
</evidence>
<protein>
    <submittedName>
        <fullName evidence="1">Uncharacterized protein</fullName>
    </submittedName>
</protein>
<organism evidence="1 2">
    <name type="scientific">Sclerotinia nivalis</name>
    <dbReference type="NCBI Taxonomy" id="352851"/>
    <lineage>
        <taxon>Eukaryota</taxon>
        <taxon>Fungi</taxon>
        <taxon>Dikarya</taxon>
        <taxon>Ascomycota</taxon>
        <taxon>Pezizomycotina</taxon>
        <taxon>Leotiomycetes</taxon>
        <taxon>Helotiales</taxon>
        <taxon>Sclerotiniaceae</taxon>
        <taxon>Sclerotinia</taxon>
    </lineage>
</organism>
<reference evidence="1" key="1">
    <citation type="submission" date="2022-11" db="EMBL/GenBank/DDBJ databases">
        <title>Genome Resource of Sclerotinia nivalis Strain SnTB1, a Plant Pathogen Isolated from American Ginseng.</title>
        <authorList>
            <person name="Fan S."/>
        </authorList>
    </citation>
    <scope>NUCLEOTIDE SEQUENCE</scope>
    <source>
        <strain evidence="1">SnTB1</strain>
    </source>
</reference>
<comment type="caution">
    <text evidence="1">The sequence shown here is derived from an EMBL/GenBank/DDBJ whole genome shotgun (WGS) entry which is preliminary data.</text>
</comment>
<proteinExistence type="predicted"/>
<dbReference type="EMBL" id="JAPEIS010000001">
    <property type="protein sequence ID" value="KAJ8071006.1"/>
    <property type="molecule type" value="Genomic_DNA"/>
</dbReference>
<dbReference type="Proteomes" id="UP001152300">
    <property type="component" value="Unassembled WGS sequence"/>
</dbReference>
<sequence>MRVGNFEEELMSNDNTETTDLYLIHPLHNLKTSRIRTFSPNSYLTILTCNEVHIITARKGIIYQSNIHKPYCKYTIRKPTQVRITVLFHLTTLNNKTMSPHPSKASDMKIKRANK</sequence>